<dbReference type="InterPro" id="IPR019410">
    <property type="entry name" value="Methyltransf_16"/>
</dbReference>
<dbReference type="Gene3D" id="3.40.50.150">
    <property type="entry name" value="Vaccinia Virus protein VP39"/>
    <property type="match status" value="1"/>
</dbReference>
<evidence type="ECO:0000313" key="1">
    <source>
        <dbReference type="EMBL" id="CAI9975441.1"/>
    </source>
</evidence>
<dbReference type="SUPFAM" id="SSF53335">
    <property type="entry name" value="S-adenosyl-L-methionine-dependent methyltransferases"/>
    <property type="match status" value="1"/>
</dbReference>
<dbReference type="PANTHER" id="PTHR14614:SF10">
    <property type="entry name" value="PROTEIN N-TERMINAL AND LYSINE N-METHYLTRANSFERASE EFM7"/>
    <property type="match status" value="1"/>
</dbReference>
<protein>
    <submittedName>
        <fullName evidence="1">Nicotinamide N-methyltransferase</fullName>
    </submittedName>
    <submittedName>
        <fullName evidence="2">Nicotinamide_N-methyltransferase</fullName>
    </submittedName>
</protein>
<organism evidence="1">
    <name type="scientific">Hexamita inflata</name>
    <dbReference type="NCBI Taxonomy" id="28002"/>
    <lineage>
        <taxon>Eukaryota</taxon>
        <taxon>Metamonada</taxon>
        <taxon>Diplomonadida</taxon>
        <taxon>Hexamitidae</taxon>
        <taxon>Hexamitinae</taxon>
        <taxon>Hexamita</taxon>
    </lineage>
</organism>
<dbReference type="EMBL" id="CATOUU010001169">
    <property type="protein sequence ID" value="CAI9975441.1"/>
    <property type="molecule type" value="Genomic_DNA"/>
</dbReference>
<keyword evidence="4" id="KW-1185">Reference proteome</keyword>
<sequence length="223" mass="26127">MQFCESSDSTPAPQFITYDSLNLRLAPEHSLWSHVLWNSSKFIYKLINDNRISVENKSVYELGCGCALPSIASVLNKAEYVVASEYPDQELLENIKFNLSQNIPADKMNNIEVHGHKWGEKMPERKFDLMFQADLVFNHTEHVNLVKEIKQCLKEDGQCHVVFSFHRPQYKQHDLQFFVACKQEGLKVEHKETIKMDRMFPEDDNIYEIGIREDVHWYTVTKQ</sequence>
<gene>
    <name evidence="3" type="ORF">HINF_LOCUS10729</name>
    <name evidence="1" type="ORF">HINF_LOCUS63086</name>
    <name evidence="2" type="ORF">HINF_LOCUS9469</name>
</gene>
<dbReference type="CDD" id="cd02440">
    <property type="entry name" value="AdoMet_MTases"/>
    <property type="match status" value="1"/>
</dbReference>
<reference evidence="2 4" key="2">
    <citation type="submission" date="2024-07" db="EMBL/GenBank/DDBJ databases">
        <authorList>
            <person name="Akdeniz Z."/>
        </authorList>
    </citation>
    <scope>NUCLEOTIDE SEQUENCE [LARGE SCALE GENOMIC DNA]</scope>
</reference>
<dbReference type="PANTHER" id="PTHR14614">
    <property type="entry name" value="HEPATOCELLULAR CARCINOMA-ASSOCIATED ANTIGEN"/>
    <property type="match status" value="1"/>
</dbReference>
<name>A0AA86RJB0_9EUKA</name>
<proteinExistence type="predicted"/>
<dbReference type="GO" id="GO:0005737">
    <property type="term" value="C:cytoplasm"/>
    <property type="evidence" value="ECO:0007669"/>
    <property type="project" value="TreeGrafter"/>
</dbReference>
<dbReference type="InterPro" id="IPR029063">
    <property type="entry name" value="SAM-dependent_MTases_sf"/>
</dbReference>
<dbReference type="EMBL" id="CAXDID020000023">
    <property type="protein sequence ID" value="CAL5989164.1"/>
    <property type="molecule type" value="Genomic_DNA"/>
</dbReference>
<dbReference type="AlphaFoldDB" id="A0AA86RJB0"/>
<evidence type="ECO:0000313" key="3">
    <source>
        <dbReference type="EMBL" id="CAL5989164.1"/>
    </source>
</evidence>
<comment type="caution">
    <text evidence="1">The sequence shown here is derived from an EMBL/GenBank/DDBJ whole genome shotgun (WGS) entry which is preliminary data.</text>
</comment>
<dbReference type="Pfam" id="PF10294">
    <property type="entry name" value="Methyltransf_16"/>
    <property type="match status" value="1"/>
</dbReference>
<dbReference type="Proteomes" id="UP001642409">
    <property type="component" value="Unassembled WGS sequence"/>
</dbReference>
<dbReference type="EMBL" id="CAXDID020000020">
    <property type="protein sequence ID" value="CAL5986562.1"/>
    <property type="molecule type" value="Genomic_DNA"/>
</dbReference>
<evidence type="ECO:0000313" key="4">
    <source>
        <dbReference type="Proteomes" id="UP001642409"/>
    </source>
</evidence>
<accession>A0AA86RJB0</accession>
<evidence type="ECO:0000313" key="2">
    <source>
        <dbReference type="EMBL" id="CAL5986562.1"/>
    </source>
</evidence>
<reference evidence="1" key="1">
    <citation type="submission" date="2023-06" db="EMBL/GenBank/DDBJ databases">
        <authorList>
            <person name="Kurt Z."/>
        </authorList>
    </citation>
    <scope>NUCLEOTIDE SEQUENCE</scope>
</reference>